<dbReference type="Gene3D" id="2.130.10.10">
    <property type="entry name" value="YVTN repeat-like/Quinoprotein amine dehydrogenase"/>
    <property type="match status" value="1"/>
</dbReference>
<reference evidence="1" key="1">
    <citation type="submission" date="2018-05" db="EMBL/GenBank/DDBJ databases">
        <authorList>
            <person name="Moura L."/>
            <person name="Setubal J.C."/>
        </authorList>
    </citation>
    <scope>NUCLEOTIDE SEQUENCE</scope>
    <source>
        <strain evidence="1">ZC4RG45</strain>
    </source>
</reference>
<reference evidence="1" key="4">
    <citation type="submission" date="2023-08" db="EMBL/GenBank/DDBJ databases">
        <authorList>
            <person name="Guima S.E.S."/>
            <person name="Martins L.F."/>
            <person name="Silva A.M."/>
            <person name="Setubal J.C."/>
        </authorList>
    </citation>
    <scope>NUCLEOTIDE SEQUENCE</scope>
    <source>
        <strain evidence="1">ZC4RG45</strain>
    </source>
</reference>
<proteinExistence type="predicted"/>
<dbReference type="AlphaFoldDB" id="A0A2W4J8I4"/>
<protein>
    <submittedName>
        <fullName evidence="2">Glutaminyl-peptide cyclotransferase</fullName>
    </submittedName>
</protein>
<evidence type="ECO:0000313" key="2">
    <source>
        <dbReference type="EMBL" id="PZM95480.1"/>
    </source>
</evidence>
<dbReference type="InterPro" id="IPR015943">
    <property type="entry name" value="WD40/YVTN_repeat-like_dom_sf"/>
</dbReference>
<keyword evidence="2" id="KW-0808">Transferase</keyword>
<name>A0A2W4J8I4_9PSEU</name>
<dbReference type="EMBL" id="QGUI01000472">
    <property type="protein sequence ID" value="PZM95480.1"/>
    <property type="molecule type" value="Genomic_DNA"/>
</dbReference>
<dbReference type="EMBL" id="QGUI02000005">
    <property type="protein sequence ID" value="MFO7190813.1"/>
    <property type="molecule type" value="Genomic_DNA"/>
</dbReference>
<dbReference type="InterPro" id="IPR011044">
    <property type="entry name" value="Quino_amine_DH_bsu"/>
</dbReference>
<evidence type="ECO:0000313" key="1">
    <source>
        <dbReference type="EMBL" id="MFO7190813.1"/>
    </source>
</evidence>
<gene>
    <name evidence="1" type="ORF">DIU77_001010</name>
    <name evidence="2" type="ORF">DIU77_12340</name>
</gene>
<dbReference type="SUPFAM" id="SSF50969">
    <property type="entry name" value="YVTN repeat-like/Quinoprotein amine dehydrogenase"/>
    <property type="match status" value="1"/>
</dbReference>
<evidence type="ECO:0000313" key="3">
    <source>
        <dbReference type="Proteomes" id="UP000249324"/>
    </source>
</evidence>
<dbReference type="GO" id="GO:0016603">
    <property type="term" value="F:glutaminyl-peptide cyclotransferase activity"/>
    <property type="evidence" value="ECO:0007669"/>
    <property type="project" value="InterPro"/>
</dbReference>
<organism evidence="2">
    <name type="scientific">Thermocrispum agreste</name>
    <dbReference type="NCBI Taxonomy" id="37925"/>
    <lineage>
        <taxon>Bacteria</taxon>
        <taxon>Bacillati</taxon>
        <taxon>Actinomycetota</taxon>
        <taxon>Actinomycetes</taxon>
        <taxon>Pseudonocardiales</taxon>
        <taxon>Pseudonocardiaceae</taxon>
        <taxon>Thermocrispum</taxon>
    </lineage>
</organism>
<dbReference type="InterPro" id="IPR007788">
    <property type="entry name" value="QCT"/>
</dbReference>
<accession>A0A2W4J8I4</accession>
<dbReference type="Pfam" id="PF05096">
    <property type="entry name" value="Glu_cyclase_2"/>
    <property type="match status" value="1"/>
</dbReference>
<dbReference type="Proteomes" id="UP000249324">
    <property type="component" value="Unassembled WGS sequence"/>
</dbReference>
<dbReference type="STRING" id="1111738.GCA_000427905_01438"/>
<reference evidence="1 3" key="3">
    <citation type="journal article" date="2021" name="BMC Genomics">
        <title>Genome-resolved metagenome and metatranscriptome analyses of thermophilic composting reveal key bacterial players and their metabolic interactions.</title>
        <authorList>
            <person name="Braga L.P.P."/>
            <person name="Pereira R.V."/>
            <person name="Martins L.F."/>
            <person name="Moura L.M.S."/>
            <person name="Sanchez F.B."/>
            <person name="Patane J.S.L."/>
            <person name="da Silva A.M."/>
            <person name="Setubal J.C."/>
        </authorList>
    </citation>
    <scope>NUCLEOTIDE SEQUENCE [LARGE SCALE GENOMIC DNA]</scope>
    <source>
        <strain evidence="1">ZC4RG45</strain>
    </source>
</reference>
<dbReference type="PANTHER" id="PTHR31270">
    <property type="entry name" value="GLUTAMINYL-PEPTIDE CYCLOTRANSFERASE"/>
    <property type="match status" value="1"/>
</dbReference>
<comment type="caution">
    <text evidence="2">The sequence shown here is derived from an EMBL/GenBank/DDBJ whole genome shotgun (WGS) entry which is preliminary data.</text>
</comment>
<dbReference type="PANTHER" id="PTHR31270:SF1">
    <property type="entry name" value="GLUTAMINYL-PEPTIDE CYCLOTRANSFERASE"/>
    <property type="match status" value="1"/>
</dbReference>
<sequence length="258" mass="28676">MAVLACEPGDPGTEGARDALVAQQPPERLRVQVLETLRHDRNAFTQGFEIARGTLYEGTGRVGQSYVRAIDLTTGKELRRIMLPSPMFGEGITVTDTDLWQLTWQDGVAFRRDPRTLEERERVRYSGEGWGLCHQPEAERLVMSDGTDVLTFRDPRTFAEIGRVRIRSGGMPVDDLNELECVDDVVYANVWQTDTILRIDPDAGVVTGEIDASGLLKPHERAHADVLNGIAAIPGTDAFFITGKLWPKTFRVRFVPAG</sequence>
<reference evidence="2" key="2">
    <citation type="submission" date="2018-05" db="EMBL/GenBank/DDBJ databases">
        <authorList>
            <person name="Lanie J.A."/>
            <person name="Ng W.-L."/>
            <person name="Kazmierczak K.M."/>
            <person name="Andrzejewski T.M."/>
            <person name="Davidsen T.M."/>
            <person name="Wayne K.J."/>
            <person name="Tettelin H."/>
            <person name="Glass J.I."/>
            <person name="Rusch D."/>
            <person name="Podicherti R."/>
            <person name="Tsui H.-C.T."/>
            <person name="Winkler M.E."/>
        </authorList>
    </citation>
    <scope>NUCLEOTIDE SEQUENCE</scope>
    <source>
        <strain evidence="2">ZC4RG45</strain>
    </source>
</reference>